<proteinExistence type="predicted"/>
<name>A0AAV4WAK0_9ARAC</name>
<reference evidence="2 3" key="1">
    <citation type="submission" date="2021-06" db="EMBL/GenBank/DDBJ databases">
        <title>Caerostris darwini draft genome.</title>
        <authorList>
            <person name="Kono N."/>
            <person name="Arakawa K."/>
        </authorList>
    </citation>
    <scope>NUCLEOTIDE SEQUENCE [LARGE SCALE GENOMIC DNA]</scope>
</reference>
<dbReference type="InterPro" id="IPR054559">
    <property type="entry name" value="PSMD12-CSN4-like_N"/>
</dbReference>
<keyword evidence="3" id="KW-1185">Reference proteome</keyword>
<dbReference type="Pfam" id="PF22241">
    <property type="entry name" value="PSMD12-CSN4_N"/>
    <property type="match status" value="1"/>
</dbReference>
<evidence type="ECO:0000313" key="3">
    <source>
        <dbReference type="Proteomes" id="UP001054837"/>
    </source>
</evidence>
<dbReference type="EMBL" id="BPLQ01014434">
    <property type="protein sequence ID" value="GIY79652.1"/>
    <property type="molecule type" value="Genomic_DNA"/>
</dbReference>
<evidence type="ECO:0000259" key="1">
    <source>
        <dbReference type="Pfam" id="PF22241"/>
    </source>
</evidence>
<accession>A0AAV4WAK0</accession>
<comment type="caution">
    <text evidence="2">The sequence shown here is derived from an EMBL/GenBank/DDBJ whole genome shotgun (WGS) entry which is preliminary data.</text>
</comment>
<organism evidence="2 3">
    <name type="scientific">Caerostris darwini</name>
    <dbReference type="NCBI Taxonomy" id="1538125"/>
    <lineage>
        <taxon>Eukaryota</taxon>
        <taxon>Metazoa</taxon>
        <taxon>Ecdysozoa</taxon>
        <taxon>Arthropoda</taxon>
        <taxon>Chelicerata</taxon>
        <taxon>Arachnida</taxon>
        <taxon>Araneae</taxon>
        <taxon>Araneomorphae</taxon>
        <taxon>Entelegynae</taxon>
        <taxon>Araneoidea</taxon>
        <taxon>Araneidae</taxon>
        <taxon>Caerostris</taxon>
    </lineage>
</organism>
<dbReference type="Proteomes" id="UP001054837">
    <property type="component" value="Unassembled WGS sequence"/>
</dbReference>
<protein>
    <submittedName>
        <fullName evidence="2">COP9 signalosome complex subunit 4</fullName>
    </submittedName>
</protein>
<sequence>MAANVKQLLASLSGLGGTPKDQADRYRGVLDNIVKATGIELVEGLQSFVESIVNENVSLVISRQLLTDVGTHLTKLPDDVSKAVSHFTLDKVQPRVVSFEEQV</sequence>
<dbReference type="AlphaFoldDB" id="A0AAV4WAK0"/>
<gene>
    <name evidence="2" type="primary">CSN4</name>
    <name evidence="2" type="ORF">CDAR_622531</name>
</gene>
<feature type="domain" description="PSMD12/CSN4-like N-terminal" evidence="1">
    <location>
        <begin position="11"/>
        <end position="102"/>
    </location>
</feature>
<evidence type="ECO:0000313" key="2">
    <source>
        <dbReference type="EMBL" id="GIY79652.1"/>
    </source>
</evidence>